<dbReference type="AlphaFoldDB" id="A0A9J6BHL9"/>
<proteinExistence type="predicted"/>
<gene>
    <name evidence="2" type="ORF">PVAND_016856</name>
</gene>
<feature type="transmembrane region" description="Helical" evidence="1">
    <location>
        <begin position="268"/>
        <end position="287"/>
    </location>
</feature>
<dbReference type="OrthoDB" id="8050636at2759"/>
<accession>A0A9J6BHL9</accession>
<organism evidence="2 3">
    <name type="scientific">Polypedilum vanderplanki</name>
    <name type="common">Sleeping chironomid midge</name>
    <dbReference type="NCBI Taxonomy" id="319348"/>
    <lineage>
        <taxon>Eukaryota</taxon>
        <taxon>Metazoa</taxon>
        <taxon>Ecdysozoa</taxon>
        <taxon>Arthropoda</taxon>
        <taxon>Hexapoda</taxon>
        <taxon>Insecta</taxon>
        <taxon>Pterygota</taxon>
        <taxon>Neoptera</taxon>
        <taxon>Endopterygota</taxon>
        <taxon>Diptera</taxon>
        <taxon>Nematocera</taxon>
        <taxon>Chironomoidea</taxon>
        <taxon>Chironomidae</taxon>
        <taxon>Chironominae</taxon>
        <taxon>Polypedilum</taxon>
        <taxon>Polypedilum</taxon>
    </lineage>
</organism>
<evidence type="ECO:0000313" key="2">
    <source>
        <dbReference type="EMBL" id="KAG5668950.1"/>
    </source>
</evidence>
<keyword evidence="1" id="KW-0812">Transmembrane</keyword>
<keyword evidence="1" id="KW-0472">Membrane</keyword>
<evidence type="ECO:0000313" key="3">
    <source>
        <dbReference type="Proteomes" id="UP001107558"/>
    </source>
</evidence>
<keyword evidence="1" id="KW-1133">Transmembrane helix</keyword>
<keyword evidence="3" id="KW-1185">Reference proteome</keyword>
<dbReference type="Proteomes" id="UP001107558">
    <property type="component" value="Chromosome 4"/>
</dbReference>
<evidence type="ECO:0000256" key="1">
    <source>
        <dbReference type="SAM" id="Phobius"/>
    </source>
</evidence>
<reference evidence="2" key="1">
    <citation type="submission" date="2021-03" db="EMBL/GenBank/DDBJ databases">
        <title>Chromosome level genome of the anhydrobiotic midge Polypedilum vanderplanki.</title>
        <authorList>
            <person name="Yoshida Y."/>
            <person name="Kikawada T."/>
            <person name="Gusev O."/>
        </authorList>
    </citation>
    <scope>NUCLEOTIDE SEQUENCE</scope>
    <source>
        <strain evidence="2">NIAS01</strain>
        <tissue evidence="2">Whole body or cell culture</tissue>
    </source>
</reference>
<name>A0A9J6BHL9_POLVA</name>
<comment type="caution">
    <text evidence="2">The sequence shown here is derived from an EMBL/GenBank/DDBJ whole genome shotgun (WGS) entry which is preliminary data.</text>
</comment>
<dbReference type="EMBL" id="JADBJN010000004">
    <property type="protein sequence ID" value="KAG5668950.1"/>
    <property type="molecule type" value="Genomic_DNA"/>
</dbReference>
<protein>
    <submittedName>
        <fullName evidence="2">Uncharacterized protein</fullName>
    </submittedName>
</protein>
<sequence length="289" mass="34894">MHIENIENWDHKLYQSAIIFTESLKNLNNLHKKSINTHTFDLTLQNALPKQFKFLTYIEEVEFIYIPEYKIFDYIYYRWPDMRMFQIFITMNQVSINLTAHVLFSPNMCEIFHLKHLNSFDLKTQKWNNELKNFNHFDNFYGCLMTFFVEDGIFWYFVDHNLVNYLKFAFENIKFHGLTHEILEKLTKDLNITGHYTYFDKTSKQYQSGSKNFIGYDAIASYFYSSEIVKNETTVHWSQPVYTMEIYYLVTQNDLYTNYEKLLMPFDFTTWIFLSVTINLAFGIILISF</sequence>